<keyword evidence="2" id="KW-1185">Reference proteome</keyword>
<evidence type="ECO:0000313" key="1">
    <source>
        <dbReference type="EMBL" id="PJZ30742.1"/>
    </source>
</evidence>
<proteinExistence type="predicted"/>
<evidence type="ECO:0008006" key="3">
    <source>
        <dbReference type="Google" id="ProtNLM"/>
    </source>
</evidence>
<accession>A0ABX4NBK4</accession>
<sequence>MKKMNSIFSFRFPVREFFFVRPGRARIGIRVALLAAVLTVFFSSGLFGNTVLLKDGRTIENVKTSLREDHVLVEDVNGNVEKFDLTLVEKILLAEIKKPEIQPEPKTTEPEKQNNIKKFYYSLNAGEWNSHIVEGMSFNRGYNAIDIVATTIYIDPYLERNYSIRVRTLSLNGEYRRNKNLGFTLGLEQNSFSFPNRGISPIMGIFANTTLNALPEYQNLAGLSTISILFDSHFGGYKNGKRGSDAFTIGTLSVLPGIKYYVSLMDSLFWFFQAGIGIGRSYDGGIYSGTLTQTAVWAGTGIQWESDSYFVNAAVQYRKTDLIGNAKSYHFQEPSFSVGIGIKR</sequence>
<organism evidence="1 2">
    <name type="scientific">Leptospira kmetyi</name>
    <dbReference type="NCBI Taxonomy" id="408139"/>
    <lineage>
        <taxon>Bacteria</taxon>
        <taxon>Pseudomonadati</taxon>
        <taxon>Spirochaetota</taxon>
        <taxon>Spirochaetia</taxon>
        <taxon>Leptospirales</taxon>
        <taxon>Leptospiraceae</taxon>
        <taxon>Leptospira</taxon>
    </lineage>
</organism>
<dbReference type="Proteomes" id="UP000231919">
    <property type="component" value="Unassembled WGS sequence"/>
</dbReference>
<reference evidence="1 2" key="1">
    <citation type="submission" date="2017-07" db="EMBL/GenBank/DDBJ databases">
        <title>Leptospira spp. isolated from tropical soils.</title>
        <authorList>
            <person name="Thibeaux R."/>
            <person name="Iraola G."/>
            <person name="Ferres I."/>
            <person name="Bierque E."/>
            <person name="Girault D."/>
            <person name="Soupe-Gilbert M.-E."/>
            <person name="Picardeau M."/>
            <person name="Goarant C."/>
        </authorList>
    </citation>
    <scope>NUCLEOTIDE SEQUENCE [LARGE SCALE GENOMIC DNA]</scope>
    <source>
        <strain evidence="1 2">JW2-C-B1</strain>
    </source>
</reference>
<name>A0ABX4NBK4_9LEPT</name>
<comment type="caution">
    <text evidence="1">The sequence shown here is derived from an EMBL/GenBank/DDBJ whole genome shotgun (WGS) entry which is preliminary data.</text>
</comment>
<dbReference type="EMBL" id="NPDP01000008">
    <property type="protein sequence ID" value="PJZ30742.1"/>
    <property type="molecule type" value="Genomic_DNA"/>
</dbReference>
<gene>
    <name evidence="1" type="ORF">CH378_06420</name>
</gene>
<evidence type="ECO:0000313" key="2">
    <source>
        <dbReference type="Proteomes" id="UP000231919"/>
    </source>
</evidence>
<protein>
    <recommendedName>
        <fullName evidence="3">Outer membrane protein beta-barrel domain-containing protein</fullName>
    </recommendedName>
</protein>